<evidence type="ECO:0000313" key="2">
    <source>
        <dbReference type="Proteomes" id="UP000027981"/>
    </source>
</evidence>
<dbReference type="EMBL" id="CP006019">
    <property type="protein sequence ID" value="AIF69548.1"/>
    <property type="molecule type" value="Genomic_DNA"/>
</dbReference>
<evidence type="ECO:0000313" key="1">
    <source>
        <dbReference type="EMBL" id="AIF69548.1"/>
    </source>
</evidence>
<name>A0A075LY85_9EURY</name>
<dbReference type="Proteomes" id="UP000027981">
    <property type="component" value="Chromosome"/>
</dbReference>
<gene>
    <name evidence="1" type="ORF">PAP_05740</name>
</gene>
<dbReference type="KEGG" id="ppac:PAP_05740"/>
<dbReference type="RefSeq" id="WP_048165093.1">
    <property type="nucleotide sequence ID" value="NZ_CP006019.1"/>
</dbReference>
<keyword evidence="2" id="KW-1185">Reference proteome</keyword>
<dbReference type="STRING" id="1343739.PAP_05740"/>
<organism evidence="1 2">
    <name type="scientific">Palaeococcus pacificus DY20341</name>
    <dbReference type="NCBI Taxonomy" id="1343739"/>
    <lineage>
        <taxon>Archaea</taxon>
        <taxon>Methanobacteriati</taxon>
        <taxon>Methanobacteriota</taxon>
        <taxon>Thermococci</taxon>
        <taxon>Thermococcales</taxon>
        <taxon>Thermococcaceae</taxon>
        <taxon>Palaeococcus</taxon>
    </lineage>
</organism>
<dbReference type="HOGENOM" id="CLU_2893452_0_0_2"/>
<proteinExistence type="predicted"/>
<dbReference type="GeneID" id="24842271"/>
<sequence length="59" mass="7064">MRQIFTKEGVFVEYNEKAVEIREGDKIVHKKESPTKLWWELKEVVKGKKVKIVVYDLED</sequence>
<reference evidence="1 2" key="2">
    <citation type="journal article" date="2015" name="Genome Announc.">
        <title>Complete Genome Sequence of Hyperthermophilic Piezophilic Archaeon Palaeococcus pacificus DY20341T, Isolated from Deep-Sea Hydrothermal Sediments.</title>
        <authorList>
            <person name="Zeng X."/>
            <person name="Jebbar M."/>
            <person name="Shao Z."/>
        </authorList>
    </citation>
    <scope>NUCLEOTIDE SEQUENCE [LARGE SCALE GENOMIC DNA]</scope>
    <source>
        <strain evidence="1 2">DY20341</strain>
    </source>
</reference>
<dbReference type="OrthoDB" id="85036at2157"/>
<dbReference type="eggNOG" id="arCOG05871">
    <property type="taxonomic scope" value="Archaea"/>
</dbReference>
<accession>A0A075LY85</accession>
<protein>
    <submittedName>
        <fullName evidence="1">Uncharacterized protein</fullName>
    </submittedName>
</protein>
<reference evidence="2" key="1">
    <citation type="submission" date="2013-06" db="EMBL/GenBank/DDBJ databases">
        <title>Complete Genome Sequence of Hyperthermophilic Palaeococcus pacificus DY20341T, Isolated from a Deep-Sea Hydrothermal Sediments.</title>
        <authorList>
            <person name="Zeng X."/>
            <person name="Shao Z."/>
        </authorList>
    </citation>
    <scope>NUCLEOTIDE SEQUENCE [LARGE SCALE GENOMIC DNA]</scope>
    <source>
        <strain evidence="2">DY20341</strain>
    </source>
</reference>
<dbReference type="AlphaFoldDB" id="A0A075LY85"/>